<evidence type="ECO:0000313" key="3">
    <source>
        <dbReference type="Proteomes" id="UP000789396"/>
    </source>
</evidence>
<accession>A0A9N9N1E4</accession>
<dbReference type="Proteomes" id="UP000789396">
    <property type="component" value="Unassembled WGS sequence"/>
</dbReference>
<reference evidence="2" key="1">
    <citation type="submission" date="2021-06" db="EMBL/GenBank/DDBJ databases">
        <authorList>
            <person name="Kallberg Y."/>
            <person name="Tangrot J."/>
            <person name="Rosling A."/>
        </authorList>
    </citation>
    <scope>NUCLEOTIDE SEQUENCE</scope>
    <source>
        <strain evidence="2">IN212</strain>
    </source>
</reference>
<dbReference type="OrthoDB" id="10540155at2759"/>
<comment type="caution">
    <text evidence="2">The sequence shown here is derived from an EMBL/GenBank/DDBJ whole genome shotgun (WGS) entry which is preliminary data.</text>
</comment>
<organism evidence="2 3">
    <name type="scientific">Racocetra fulgida</name>
    <dbReference type="NCBI Taxonomy" id="60492"/>
    <lineage>
        <taxon>Eukaryota</taxon>
        <taxon>Fungi</taxon>
        <taxon>Fungi incertae sedis</taxon>
        <taxon>Mucoromycota</taxon>
        <taxon>Glomeromycotina</taxon>
        <taxon>Glomeromycetes</taxon>
        <taxon>Diversisporales</taxon>
        <taxon>Gigasporaceae</taxon>
        <taxon>Racocetra</taxon>
    </lineage>
</organism>
<evidence type="ECO:0000256" key="1">
    <source>
        <dbReference type="SAM" id="MobiDB-lite"/>
    </source>
</evidence>
<keyword evidence="3" id="KW-1185">Reference proteome</keyword>
<sequence>NSLQRTSSIMKRCQSSDVLESESDEPEYDRNLWNTPVEDVEERVNNKENFSDMLVEEQAHYEEEIFSDMSVEERAHYKEENFSDMLIEESLKDSDSPSIIEDTTQLILNELQTNFANIFIDNSNEAYLNTENISSDLEDIQGATIDDALDSIEEKINLKIWQKNIQKILNEKQGKEFSVHN</sequence>
<gene>
    <name evidence="2" type="ORF">RFULGI_LOCUS10268</name>
</gene>
<feature type="non-terminal residue" evidence="2">
    <location>
        <position position="1"/>
    </location>
</feature>
<feature type="compositionally biased region" description="Polar residues" evidence="1">
    <location>
        <begin position="1"/>
        <end position="18"/>
    </location>
</feature>
<protein>
    <submittedName>
        <fullName evidence="2">7697_t:CDS:1</fullName>
    </submittedName>
</protein>
<feature type="non-terminal residue" evidence="2">
    <location>
        <position position="181"/>
    </location>
</feature>
<dbReference type="EMBL" id="CAJVPZ010019966">
    <property type="protein sequence ID" value="CAG8697513.1"/>
    <property type="molecule type" value="Genomic_DNA"/>
</dbReference>
<proteinExistence type="predicted"/>
<evidence type="ECO:0000313" key="2">
    <source>
        <dbReference type="EMBL" id="CAG8697513.1"/>
    </source>
</evidence>
<dbReference type="AlphaFoldDB" id="A0A9N9N1E4"/>
<feature type="region of interest" description="Disordered" evidence="1">
    <location>
        <begin position="1"/>
        <end position="32"/>
    </location>
</feature>
<name>A0A9N9N1E4_9GLOM</name>